<feature type="compositionally biased region" description="Acidic residues" evidence="1">
    <location>
        <begin position="349"/>
        <end position="360"/>
    </location>
</feature>
<dbReference type="AlphaFoldDB" id="A0AAV2RAM5"/>
<organism evidence="2 3">
    <name type="scientific">Meganyctiphanes norvegica</name>
    <name type="common">Northern krill</name>
    <name type="synonym">Thysanopoda norvegica</name>
    <dbReference type="NCBI Taxonomy" id="48144"/>
    <lineage>
        <taxon>Eukaryota</taxon>
        <taxon>Metazoa</taxon>
        <taxon>Ecdysozoa</taxon>
        <taxon>Arthropoda</taxon>
        <taxon>Crustacea</taxon>
        <taxon>Multicrustacea</taxon>
        <taxon>Malacostraca</taxon>
        <taxon>Eumalacostraca</taxon>
        <taxon>Eucarida</taxon>
        <taxon>Euphausiacea</taxon>
        <taxon>Euphausiidae</taxon>
        <taxon>Meganyctiphanes</taxon>
    </lineage>
</organism>
<dbReference type="EMBL" id="CAXKWB010019522">
    <property type="protein sequence ID" value="CAL4122043.1"/>
    <property type="molecule type" value="Genomic_DNA"/>
</dbReference>
<accession>A0AAV2RAM5</accession>
<comment type="caution">
    <text evidence="2">The sequence shown here is derived from an EMBL/GenBank/DDBJ whole genome shotgun (WGS) entry which is preliminary data.</text>
</comment>
<protein>
    <submittedName>
        <fullName evidence="2">Uncharacterized protein</fullName>
    </submittedName>
</protein>
<name>A0AAV2RAM5_MEGNR</name>
<feature type="region of interest" description="Disordered" evidence="1">
    <location>
        <begin position="349"/>
        <end position="378"/>
    </location>
</feature>
<dbReference type="Proteomes" id="UP001497623">
    <property type="component" value="Unassembled WGS sequence"/>
</dbReference>
<evidence type="ECO:0000313" key="2">
    <source>
        <dbReference type="EMBL" id="CAL4122043.1"/>
    </source>
</evidence>
<proteinExistence type="predicted"/>
<reference evidence="2 3" key="1">
    <citation type="submission" date="2024-05" db="EMBL/GenBank/DDBJ databases">
        <authorList>
            <person name="Wallberg A."/>
        </authorList>
    </citation>
    <scope>NUCLEOTIDE SEQUENCE [LARGE SCALE GENOMIC DNA]</scope>
</reference>
<evidence type="ECO:0000313" key="3">
    <source>
        <dbReference type="Proteomes" id="UP001497623"/>
    </source>
</evidence>
<gene>
    <name evidence="2" type="ORF">MNOR_LOCUS22802</name>
</gene>
<evidence type="ECO:0000256" key="1">
    <source>
        <dbReference type="SAM" id="MobiDB-lite"/>
    </source>
</evidence>
<sequence>MDEIDYDTSHVYQEIKDVLVDTDEKVKTMFHKLINLSFSDFSQLVIEHLKLIFSNRQCDELITIRNVLMNPEKCSDPYIRLGLMCFTLIITNRDKFMRQIVFITISQMAVDNFITYVEGHLFDSHILINLINIMHETDTFSCSVARFELTLGAKQMNKNHNDLLDEFYANIIDLLAKLNLIEIKCITFKNMSDVMLVYNDMVTFFDIYHEISNYIVVHYPKTTPFIEKSVMSAIAVITNCIFLFQAKLLASDIDSSHWSNMICMMEKLRNHMAILSLPPSSGTSLQRFLIERSHGNVNTNCTKKLYNVTNYINQVDIRERSSDTTVRISLRRMEIVLYDLKHYFDETEGETDDLYSDDENSTNGNGDSGTDENSEHSV</sequence>
<keyword evidence="3" id="KW-1185">Reference proteome</keyword>